<reference evidence="2" key="1">
    <citation type="journal article" date="2019" name="Int. J. Syst. Evol. Microbiol.">
        <title>The Global Catalogue of Microorganisms (GCM) 10K type strain sequencing project: providing services to taxonomists for standard genome sequencing and annotation.</title>
        <authorList>
            <consortium name="The Broad Institute Genomics Platform"/>
            <consortium name="The Broad Institute Genome Sequencing Center for Infectious Disease"/>
            <person name="Wu L."/>
            <person name="Ma J."/>
        </authorList>
    </citation>
    <scope>NUCLEOTIDE SEQUENCE [LARGE SCALE GENOMIC DNA]</scope>
    <source>
        <strain evidence="2">JCM 17805</strain>
    </source>
</reference>
<sequence>MIVCETITYLSDDSQNSVIYRSKENALTEANLKHFTGDDTIAETLSKMATQTFPSYMTALETARLQQVTPLHITAMVDEKYCRKQCTITHHSNGDYSIGYRMTSTRPDCFAHNTLVALSGVEYTLFSQTTFDGEDLKRGILVATKPRVHITFREIETIEPN</sequence>
<dbReference type="Proteomes" id="UP001500604">
    <property type="component" value="Unassembled WGS sequence"/>
</dbReference>
<accession>A0ABP8UZP1</accession>
<gene>
    <name evidence="1" type="ORF">GCM10023116_16670</name>
</gene>
<proteinExistence type="predicted"/>
<keyword evidence="2" id="KW-1185">Reference proteome</keyword>
<protein>
    <submittedName>
        <fullName evidence="1">Uncharacterized protein</fullName>
    </submittedName>
</protein>
<dbReference type="EMBL" id="BAABFL010000132">
    <property type="protein sequence ID" value="GAA4649393.1"/>
    <property type="molecule type" value="Genomic_DNA"/>
</dbReference>
<organism evidence="1 2">
    <name type="scientific">Kistimonas scapharcae</name>
    <dbReference type="NCBI Taxonomy" id="1036133"/>
    <lineage>
        <taxon>Bacteria</taxon>
        <taxon>Pseudomonadati</taxon>
        <taxon>Pseudomonadota</taxon>
        <taxon>Gammaproteobacteria</taxon>
        <taxon>Oceanospirillales</taxon>
        <taxon>Endozoicomonadaceae</taxon>
        <taxon>Kistimonas</taxon>
    </lineage>
</organism>
<evidence type="ECO:0000313" key="1">
    <source>
        <dbReference type="EMBL" id="GAA4649393.1"/>
    </source>
</evidence>
<name>A0ABP8UZP1_9GAMM</name>
<comment type="caution">
    <text evidence="1">The sequence shown here is derived from an EMBL/GenBank/DDBJ whole genome shotgun (WGS) entry which is preliminary data.</text>
</comment>
<evidence type="ECO:0000313" key="2">
    <source>
        <dbReference type="Proteomes" id="UP001500604"/>
    </source>
</evidence>